<evidence type="ECO:0000256" key="2">
    <source>
        <dbReference type="ARBA" id="ARBA00022679"/>
    </source>
</evidence>
<keyword evidence="4" id="KW-0479">Metal-binding</keyword>
<proteinExistence type="predicted"/>
<gene>
    <name evidence="6" type="ORF">CWI75_10315</name>
</gene>
<dbReference type="EMBL" id="PKLZ01000008">
    <property type="protein sequence ID" value="PLW82173.1"/>
    <property type="molecule type" value="Genomic_DNA"/>
</dbReference>
<dbReference type="PANTHER" id="PTHR11085:SF10">
    <property type="entry name" value="NAD-DEPENDENT PROTEIN DEACYLASE SIRTUIN-5, MITOCHONDRIAL-RELATED"/>
    <property type="match status" value="1"/>
</dbReference>
<keyword evidence="2" id="KW-0808">Transferase</keyword>
<dbReference type="Gene3D" id="3.40.50.1220">
    <property type="entry name" value="TPP-binding domain"/>
    <property type="match status" value="1"/>
</dbReference>
<protein>
    <recommendedName>
        <fullName evidence="1">protein acetyllysine N-acetyltransferase</fullName>
        <ecNumber evidence="1">2.3.1.286</ecNumber>
    </recommendedName>
</protein>
<dbReference type="Gene3D" id="3.30.1600.10">
    <property type="entry name" value="SIR2/SIRT2 'Small Domain"/>
    <property type="match status" value="1"/>
</dbReference>
<sequence length="279" mass="30913">MTTLADELTQFRDFVRQHPRLVILTGAGISAGSGIPTYRDAEGRWLYSEPIQHRDYIQKPETRQRYWTRSFYGWPAIRDAQPNAGHRALALLQRQGHVDLLVTQNVDRLHQRAGSSEVIDLHGRLDRVRCLTCARCVPREWMQAQLSQHNPGLNSLVQAVLQRPDGDMATPDAHAHNTRVPACEHCGGVLIPDVVFFGGTVPRTRVDLTLEAIARADALLVIGSSLQVYSGFRFCRAAHAQGKPLVLFNPGHTRADDLATLKFASPCDTLLSGLGNNSV</sequence>
<feature type="binding site" evidence="4">
    <location>
        <position position="186"/>
    </location>
    <ligand>
        <name>Zn(2+)</name>
        <dbReference type="ChEBI" id="CHEBI:29105"/>
    </ligand>
</feature>
<evidence type="ECO:0000256" key="3">
    <source>
        <dbReference type="ARBA" id="ARBA00023027"/>
    </source>
</evidence>
<dbReference type="SUPFAM" id="SSF52467">
    <property type="entry name" value="DHS-like NAD/FAD-binding domain"/>
    <property type="match status" value="1"/>
</dbReference>
<keyword evidence="7" id="KW-1185">Reference proteome</keyword>
<dbReference type="RefSeq" id="WP_101521426.1">
    <property type="nucleotide sequence ID" value="NZ_PKLZ01000008.1"/>
</dbReference>
<organism evidence="6 7">
    <name type="scientific">Kineobactrum sediminis</name>
    <dbReference type="NCBI Taxonomy" id="1905677"/>
    <lineage>
        <taxon>Bacteria</taxon>
        <taxon>Pseudomonadati</taxon>
        <taxon>Pseudomonadota</taxon>
        <taxon>Gammaproteobacteria</taxon>
        <taxon>Cellvibrionales</taxon>
        <taxon>Halieaceae</taxon>
        <taxon>Kineobactrum</taxon>
    </lineage>
</organism>
<feature type="binding site" evidence="4">
    <location>
        <position position="130"/>
    </location>
    <ligand>
        <name>Zn(2+)</name>
        <dbReference type="ChEBI" id="CHEBI:29105"/>
    </ligand>
</feature>
<reference evidence="7" key="1">
    <citation type="submission" date="2017-11" db="EMBL/GenBank/DDBJ databases">
        <title>The draft genome sequence of Chromatocurvus sp. F02.</title>
        <authorList>
            <person name="Du Z.-J."/>
            <person name="Chang Y.-Q."/>
        </authorList>
    </citation>
    <scope>NUCLEOTIDE SEQUENCE [LARGE SCALE GENOMIC DNA]</scope>
    <source>
        <strain evidence="7">F02</strain>
    </source>
</reference>
<accession>A0A2N5Y1A8</accession>
<feature type="active site" description="Proton acceptor" evidence="4">
    <location>
        <position position="122"/>
    </location>
</feature>
<dbReference type="EC" id="2.3.1.286" evidence="1"/>
<dbReference type="PROSITE" id="PS50305">
    <property type="entry name" value="SIRTUIN"/>
    <property type="match status" value="1"/>
</dbReference>
<dbReference type="AlphaFoldDB" id="A0A2N5Y1A8"/>
<dbReference type="InterPro" id="IPR050134">
    <property type="entry name" value="NAD-dep_sirtuin_deacylases"/>
</dbReference>
<evidence type="ECO:0000313" key="6">
    <source>
        <dbReference type="EMBL" id="PLW82173.1"/>
    </source>
</evidence>
<dbReference type="NCBIfam" id="NF003738">
    <property type="entry name" value="PRK05333.1"/>
    <property type="match status" value="1"/>
</dbReference>
<dbReference type="PANTHER" id="PTHR11085">
    <property type="entry name" value="NAD-DEPENDENT PROTEIN DEACYLASE SIRTUIN-5, MITOCHONDRIAL-RELATED"/>
    <property type="match status" value="1"/>
</dbReference>
<dbReference type="InterPro" id="IPR029035">
    <property type="entry name" value="DHS-like_NAD/FAD-binding_dom"/>
</dbReference>
<dbReference type="InterPro" id="IPR026591">
    <property type="entry name" value="Sirtuin_cat_small_dom_sf"/>
</dbReference>
<feature type="domain" description="Deacetylase sirtuin-type" evidence="5">
    <location>
        <begin position="1"/>
        <end position="279"/>
    </location>
</feature>
<dbReference type="Proteomes" id="UP000234845">
    <property type="component" value="Unassembled WGS sequence"/>
</dbReference>
<dbReference type="GO" id="GO:0017136">
    <property type="term" value="F:histone deacetylase activity, NAD-dependent"/>
    <property type="evidence" value="ECO:0007669"/>
    <property type="project" value="TreeGrafter"/>
</dbReference>
<dbReference type="InterPro" id="IPR026590">
    <property type="entry name" value="Ssirtuin_cat_dom"/>
</dbReference>
<dbReference type="Pfam" id="PF02146">
    <property type="entry name" value="SIR2"/>
    <property type="match status" value="1"/>
</dbReference>
<dbReference type="OrthoDB" id="9800582at2"/>
<dbReference type="GO" id="GO:0046872">
    <property type="term" value="F:metal ion binding"/>
    <property type="evidence" value="ECO:0007669"/>
    <property type="project" value="UniProtKB-KW"/>
</dbReference>
<evidence type="ECO:0000313" key="7">
    <source>
        <dbReference type="Proteomes" id="UP000234845"/>
    </source>
</evidence>
<name>A0A2N5Y1A8_9GAMM</name>
<feature type="binding site" evidence="4">
    <location>
        <position position="183"/>
    </location>
    <ligand>
        <name>Zn(2+)</name>
        <dbReference type="ChEBI" id="CHEBI:29105"/>
    </ligand>
</feature>
<feature type="binding site" evidence="4">
    <location>
        <position position="133"/>
    </location>
    <ligand>
        <name>Zn(2+)</name>
        <dbReference type="ChEBI" id="CHEBI:29105"/>
    </ligand>
</feature>
<keyword evidence="4" id="KW-0862">Zinc</keyword>
<dbReference type="InterPro" id="IPR003000">
    <property type="entry name" value="Sirtuin"/>
</dbReference>
<evidence type="ECO:0000256" key="1">
    <source>
        <dbReference type="ARBA" id="ARBA00012928"/>
    </source>
</evidence>
<dbReference type="GO" id="GO:0070403">
    <property type="term" value="F:NAD+ binding"/>
    <property type="evidence" value="ECO:0007669"/>
    <property type="project" value="InterPro"/>
</dbReference>
<evidence type="ECO:0000259" key="5">
    <source>
        <dbReference type="PROSITE" id="PS50305"/>
    </source>
</evidence>
<keyword evidence="3" id="KW-0520">NAD</keyword>
<comment type="caution">
    <text evidence="6">The sequence shown here is derived from an EMBL/GenBank/DDBJ whole genome shotgun (WGS) entry which is preliminary data.</text>
</comment>
<evidence type="ECO:0000256" key="4">
    <source>
        <dbReference type="PROSITE-ProRule" id="PRU00236"/>
    </source>
</evidence>